<dbReference type="EMBL" id="JAHCMY010000006">
    <property type="protein sequence ID" value="MBS9524683.1"/>
    <property type="molecule type" value="Genomic_DNA"/>
</dbReference>
<reference evidence="2 3" key="1">
    <citation type="submission" date="2021-05" db="EMBL/GenBank/DDBJ databases">
        <authorList>
            <person name="Zhang Z.D."/>
            <person name="Osman G."/>
        </authorList>
    </citation>
    <scope>NUCLEOTIDE SEQUENCE [LARGE SCALE GENOMIC DNA]</scope>
    <source>
        <strain evidence="2 3">KCTC 32217</strain>
    </source>
</reference>
<sequence length="353" mass="40683">MNSSQFLSLIEKGNELQRDDLHHLIKLHQSFPYFQIPMVLAAKIEYARDSTNEEFLHWAAALSPNRVWLKKILEQDIDFKKVYTEPVIEKIEEPEVKDQPEIIIPQEAQNEPSGDQPEIVESQEQADKKEEKPEIVTSPEEAEKETQKPRLITGEEVKSKTEEEKPEVNLEPAKEDEDKSIIEPLPGPPSNRVDILRQLEENLSKLKKETPSNSPDTPTEKKAEVDPDAKPAPKKKPIKRKKRQTDEILESIKKRDKKEIKDTKKLAQSDIIKEFSKKSIKMAAIRENEDVNKLEDLSTKSTQINERLVSESYAKLLTQQGKTAAAKEIYQKLILKFPQKKAYFADLMKKLED</sequence>
<evidence type="ECO:0008006" key="4">
    <source>
        <dbReference type="Google" id="ProtNLM"/>
    </source>
</evidence>
<accession>A0AAP2CH76</accession>
<gene>
    <name evidence="2" type="ORF">KI659_11750</name>
</gene>
<evidence type="ECO:0000313" key="3">
    <source>
        <dbReference type="Proteomes" id="UP001319104"/>
    </source>
</evidence>
<feature type="compositionally biased region" description="Basic and acidic residues" evidence="1">
    <location>
        <begin position="244"/>
        <end position="265"/>
    </location>
</feature>
<comment type="caution">
    <text evidence="2">The sequence shown here is derived from an EMBL/GenBank/DDBJ whole genome shotgun (WGS) entry which is preliminary data.</text>
</comment>
<feature type="compositionally biased region" description="Basic residues" evidence="1">
    <location>
        <begin position="232"/>
        <end position="243"/>
    </location>
</feature>
<proteinExistence type="predicted"/>
<organism evidence="2 3">
    <name type="scientific">Litoribacter ruber</name>
    <dbReference type="NCBI Taxonomy" id="702568"/>
    <lineage>
        <taxon>Bacteria</taxon>
        <taxon>Pseudomonadati</taxon>
        <taxon>Bacteroidota</taxon>
        <taxon>Cytophagia</taxon>
        <taxon>Cytophagales</taxon>
        <taxon>Cyclobacteriaceae</taxon>
        <taxon>Litoribacter</taxon>
    </lineage>
</organism>
<dbReference type="AlphaFoldDB" id="A0AAP2CH76"/>
<feature type="compositionally biased region" description="Basic and acidic residues" evidence="1">
    <location>
        <begin position="125"/>
        <end position="134"/>
    </location>
</feature>
<evidence type="ECO:0000313" key="2">
    <source>
        <dbReference type="EMBL" id="MBS9524683.1"/>
    </source>
</evidence>
<feature type="compositionally biased region" description="Basic and acidic residues" evidence="1">
    <location>
        <begin position="144"/>
        <end position="181"/>
    </location>
</feature>
<feature type="compositionally biased region" description="Basic and acidic residues" evidence="1">
    <location>
        <begin position="194"/>
        <end position="210"/>
    </location>
</feature>
<name>A0AAP2CH76_9BACT</name>
<evidence type="ECO:0000256" key="1">
    <source>
        <dbReference type="SAM" id="MobiDB-lite"/>
    </source>
</evidence>
<protein>
    <recommendedName>
        <fullName evidence="4">Tetratricopeptide repeat protein</fullName>
    </recommendedName>
</protein>
<feature type="region of interest" description="Disordered" evidence="1">
    <location>
        <begin position="107"/>
        <end position="265"/>
    </location>
</feature>
<dbReference type="Proteomes" id="UP001319104">
    <property type="component" value="Unassembled WGS sequence"/>
</dbReference>
<feature type="compositionally biased region" description="Basic and acidic residues" evidence="1">
    <location>
        <begin position="218"/>
        <end position="231"/>
    </location>
</feature>
<keyword evidence="3" id="KW-1185">Reference proteome</keyword>
<dbReference type="RefSeq" id="WP_213945546.1">
    <property type="nucleotide sequence ID" value="NZ_JAHCMY010000006.1"/>
</dbReference>